<gene>
    <name evidence="1" type="ORF">PYW08_006567</name>
</gene>
<keyword evidence="2" id="KW-1185">Reference proteome</keyword>
<organism evidence="1 2">
    <name type="scientific">Mythimna loreyi</name>
    <dbReference type="NCBI Taxonomy" id="667449"/>
    <lineage>
        <taxon>Eukaryota</taxon>
        <taxon>Metazoa</taxon>
        <taxon>Ecdysozoa</taxon>
        <taxon>Arthropoda</taxon>
        <taxon>Hexapoda</taxon>
        <taxon>Insecta</taxon>
        <taxon>Pterygota</taxon>
        <taxon>Neoptera</taxon>
        <taxon>Endopterygota</taxon>
        <taxon>Lepidoptera</taxon>
        <taxon>Glossata</taxon>
        <taxon>Ditrysia</taxon>
        <taxon>Noctuoidea</taxon>
        <taxon>Noctuidae</taxon>
        <taxon>Noctuinae</taxon>
        <taxon>Hadenini</taxon>
        <taxon>Mythimna</taxon>
    </lineage>
</organism>
<accession>A0ACC2QQI7</accession>
<sequence>MLGPFRHCHHVKHLNHAAVALTNTSLGEVISGLATRKYSDDKKGQGCCKDVVQTAGMKVEPWPKPDDSPQPWRVQCPQEPQPPNYDPYRIKVPETVVPPLPPSNAKEIPNEDSTELFKNPAFYLKSGSKVQDLFYNSPIVHPDYWKDKPSKKLAEVVKDVLPNLGYHGKIKYKYAFHEPWKPLDRMALLQEAEKEEEELIEHTTRAVKAET</sequence>
<reference evidence="1" key="1">
    <citation type="submission" date="2023-03" db="EMBL/GenBank/DDBJ databases">
        <title>Chromosome-level genomes of two armyworms, Mythimna separata and Mythimna loreyi, provide insights into the biosynthesis and reception of sex pheromones.</title>
        <authorList>
            <person name="Zhao H."/>
        </authorList>
    </citation>
    <scope>NUCLEOTIDE SEQUENCE</scope>
    <source>
        <strain evidence="1">BeijingLab</strain>
    </source>
</reference>
<evidence type="ECO:0000313" key="2">
    <source>
        <dbReference type="Proteomes" id="UP001231649"/>
    </source>
</evidence>
<protein>
    <submittedName>
        <fullName evidence="1">Uncharacterized protein</fullName>
    </submittedName>
</protein>
<dbReference type="EMBL" id="CM056795">
    <property type="protein sequence ID" value="KAJ8721102.1"/>
    <property type="molecule type" value="Genomic_DNA"/>
</dbReference>
<comment type="caution">
    <text evidence="1">The sequence shown here is derived from an EMBL/GenBank/DDBJ whole genome shotgun (WGS) entry which is preliminary data.</text>
</comment>
<evidence type="ECO:0000313" key="1">
    <source>
        <dbReference type="EMBL" id="KAJ8721102.1"/>
    </source>
</evidence>
<dbReference type="Proteomes" id="UP001231649">
    <property type="component" value="Chromosome 19"/>
</dbReference>
<proteinExistence type="predicted"/>
<name>A0ACC2QQI7_9NEOP</name>